<evidence type="ECO:0000313" key="2">
    <source>
        <dbReference type="EMBL" id="MFD3225703.1"/>
    </source>
</evidence>
<feature type="region of interest" description="Disordered" evidence="1">
    <location>
        <begin position="1"/>
        <end position="27"/>
    </location>
</feature>
<comment type="caution">
    <text evidence="2">The sequence shown here is derived from an EMBL/GenBank/DDBJ whole genome shotgun (WGS) entry which is preliminary data.</text>
</comment>
<dbReference type="EMBL" id="JBHUCJ010000058">
    <property type="protein sequence ID" value="MFD3225703.1"/>
    <property type="molecule type" value="Genomic_DNA"/>
</dbReference>
<sequence>MLASGRGGEKNQRDNERDEGPDEQHAFARREELLVLIGFISLD</sequence>
<protein>
    <submittedName>
        <fullName evidence="2">Uncharacterized protein</fullName>
    </submittedName>
</protein>
<reference evidence="2 3" key="1">
    <citation type="submission" date="2024-09" db="EMBL/GenBank/DDBJ databases">
        <title>Genomes of Rahnella.</title>
        <authorList>
            <person name="Mnguni F.C."/>
            <person name="Shin G.Y."/>
            <person name="Coutinho T."/>
        </authorList>
    </citation>
    <scope>NUCLEOTIDE SEQUENCE [LARGE SCALE GENOMIC DNA]</scope>
    <source>
        <strain evidence="2 3">20WA0057</strain>
    </source>
</reference>
<dbReference type="RefSeq" id="WP_255563053.1">
    <property type="nucleotide sequence ID" value="NC_015062.1"/>
</dbReference>
<feature type="compositionally biased region" description="Basic and acidic residues" evidence="1">
    <location>
        <begin position="7"/>
        <end position="27"/>
    </location>
</feature>
<evidence type="ECO:0000313" key="3">
    <source>
        <dbReference type="Proteomes" id="UP001598201"/>
    </source>
</evidence>
<organism evidence="2 3">
    <name type="scientific">Rahnella sp. (strain Y9602)</name>
    <dbReference type="NCBI Taxonomy" id="2703885"/>
    <lineage>
        <taxon>Bacteria</taxon>
        <taxon>Pseudomonadati</taxon>
        <taxon>Pseudomonadota</taxon>
        <taxon>Gammaproteobacteria</taxon>
        <taxon>Enterobacterales</taxon>
        <taxon>Yersiniaceae</taxon>
        <taxon>Rahnella</taxon>
    </lineage>
</organism>
<proteinExistence type="predicted"/>
<accession>A0ABW6CC63</accession>
<name>A0ABW6CC63_RAHSY</name>
<keyword evidence="3" id="KW-1185">Reference proteome</keyword>
<dbReference type="Proteomes" id="UP001598201">
    <property type="component" value="Unassembled WGS sequence"/>
</dbReference>
<gene>
    <name evidence="2" type="ORF">ACFPK4_19335</name>
</gene>
<evidence type="ECO:0000256" key="1">
    <source>
        <dbReference type="SAM" id="MobiDB-lite"/>
    </source>
</evidence>